<keyword evidence="6" id="KW-0472">Membrane</keyword>
<dbReference type="InterPro" id="IPR008758">
    <property type="entry name" value="Peptidase_S28"/>
</dbReference>
<dbReference type="Proteomes" id="UP000179807">
    <property type="component" value="Unassembled WGS sequence"/>
</dbReference>
<name>A0A1J4L6N9_9EUKA</name>
<sequence length="509" mass="58610">MFIVFSLLFLRDPFTFEIIGDKKILSQKLDHFDSHSNETFNQIYYENRNYGGGNPKSIVIYLGSENIPDVQFNFSAMLLAEQTHSILYSLEHRFFGESFPDLQLETSNLQQYLTTRQVLNDIAYFINHIRNEVKCQNRECNITLVGGGYLGTLAAWFRIKYPHFAASVISSSSPMLINKTYPAFDSNVYDVYNERKPDCANLFYVLEYLYNLQDVEKFKEKFEFNQEQTAESFYYVVSEVVSLPMLYRRHFNLTGQICDQIMPSDIDSLASAFRIINNRFETTPQSLDPYSYKGSSLDSQYRNHRSWTWLKCSEIGLWHTASKDSKIKHPSVNETYFNNVCKTLFGRDLTVLDSIEYGNSDYTATNAVFINGNLDPYKNASLQFNNTGYHRSVYIIEGGFHCDDMLPYSNDNASIAREAAVHDIIEWGNQKQNPRKCENGIPIFGSCKCYKNFGGDDCEYKTHPQQSFKIITYLAVLVPTILLLIIGSAVWLCGKREESEIGARPTLYT</sequence>
<dbReference type="EMBL" id="MLAK01000001">
    <property type="protein sequence ID" value="OHT17614.1"/>
    <property type="molecule type" value="Genomic_DNA"/>
</dbReference>
<dbReference type="RefSeq" id="XP_068370750.1">
    <property type="nucleotide sequence ID" value="XM_068489769.1"/>
</dbReference>
<dbReference type="InterPro" id="IPR000742">
    <property type="entry name" value="EGF"/>
</dbReference>
<keyword evidence="9" id="KW-1185">Reference proteome</keyword>
<dbReference type="OrthoDB" id="1735038at2759"/>
<proteinExistence type="inferred from homology"/>
<keyword evidence="6" id="KW-0812">Transmembrane</keyword>
<evidence type="ECO:0000259" key="7">
    <source>
        <dbReference type="PROSITE" id="PS00022"/>
    </source>
</evidence>
<keyword evidence="6" id="KW-1133">Transmembrane helix</keyword>
<dbReference type="PROSITE" id="PS00022">
    <property type="entry name" value="EGF_1"/>
    <property type="match status" value="1"/>
</dbReference>
<feature type="transmembrane region" description="Helical" evidence="6">
    <location>
        <begin position="470"/>
        <end position="494"/>
    </location>
</feature>
<evidence type="ECO:0000313" key="8">
    <source>
        <dbReference type="EMBL" id="OHT17614.1"/>
    </source>
</evidence>
<evidence type="ECO:0000256" key="1">
    <source>
        <dbReference type="ARBA" id="ARBA00011079"/>
    </source>
</evidence>
<keyword evidence="3" id="KW-0732">Signal</keyword>
<feature type="domain" description="EGF-like" evidence="7">
    <location>
        <begin position="447"/>
        <end position="458"/>
    </location>
</feature>
<keyword evidence="2" id="KW-0645">Protease</keyword>
<organism evidence="8 9">
    <name type="scientific">Tritrichomonas foetus</name>
    <dbReference type="NCBI Taxonomy" id="1144522"/>
    <lineage>
        <taxon>Eukaryota</taxon>
        <taxon>Metamonada</taxon>
        <taxon>Parabasalia</taxon>
        <taxon>Tritrichomonadida</taxon>
        <taxon>Tritrichomonadidae</taxon>
        <taxon>Tritrichomonas</taxon>
    </lineage>
</organism>
<evidence type="ECO:0000256" key="5">
    <source>
        <dbReference type="ARBA" id="ARBA00023180"/>
    </source>
</evidence>
<dbReference type="Gene3D" id="1.20.120.980">
    <property type="entry name" value="Serine carboxypeptidase S28, SKS domain"/>
    <property type="match status" value="1"/>
</dbReference>
<dbReference type="InterPro" id="IPR029058">
    <property type="entry name" value="AB_hydrolase_fold"/>
</dbReference>
<evidence type="ECO:0000256" key="3">
    <source>
        <dbReference type="ARBA" id="ARBA00022729"/>
    </source>
</evidence>
<evidence type="ECO:0000256" key="4">
    <source>
        <dbReference type="ARBA" id="ARBA00022801"/>
    </source>
</evidence>
<reference evidence="8" key="1">
    <citation type="submission" date="2016-10" db="EMBL/GenBank/DDBJ databases">
        <authorList>
            <person name="Benchimol M."/>
            <person name="Almeida L.G."/>
            <person name="Vasconcelos A.T."/>
            <person name="Perreira-Neves A."/>
            <person name="Rosa I.A."/>
            <person name="Tasca T."/>
            <person name="Bogo M.R."/>
            <person name="de Souza W."/>
        </authorList>
    </citation>
    <scope>NUCLEOTIDE SEQUENCE [LARGE SCALE GENOMIC DNA]</scope>
    <source>
        <strain evidence="8">K</strain>
    </source>
</reference>
<dbReference type="InterPro" id="IPR042269">
    <property type="entry name" value="Ser_carbopepase_S28_SKS"/>
</dbReference>
<evidence type="ECO:0000256" key="2">
    <source>
        <dbReference type="ARBA" id="ARBA00022670"/>
    </source>
</evidence>
<dbReference type="GO" id="GO:0006508">
    <property type="term" value="P:proteolysis"/>
    <property type="evidence" value="ECO:0007669"/>
    <property type="project" value="UniProtKB-KW"/>
</dbReference>
<dbReference type="SUPFAM" id="SSF53474">
    <property type="entry name" value="alpha/beta-Hydrolases"/>
    <property type="match status" value="1"/>
</dbReference>
<dbReference type="PANTHER" id="PTHR11010">
    <property type="entry name" value="PROTEASE S28 PRO-X CARBOXYPEPTIDASE-RELATED"/>
    <property type="match status" value="1"/>
</dbReference>
<comment type="similarity">
    <text evidence="1">Belongs to the peptidase S28 family.</text>
</comment>
<evidence type="ECO:0000256" key="6">
    <source>
        <dbReference type="SAM" id="Phobius"/>
    </source>
</evidence>
<dbReference type="PANTHER" id="PTHR11010:SF117">
    <property type="entry name" value="SERINE PROTEASE 16"/>
    <property type="match status" value="1"/>
</dbReference>
<gene>
    <name evidence="8" type="ORF">TRFO_00876</name>
</gene>
<dbReference type="GO" id="GO:0070008">
    <property type="term" value="F:serine-type exopeptidase activity"/>
    <property type="evidence" value="ECO:0007669"/>
    <property type="project" value="InterPro"/>
</dbReference>
<dbReference type="VEuPathDB" id="TrichDB:TRFO_00876"/>
<evidence type="ECO:0000313" key="9">
    <source>
        <dbReference type="Proteomes" id="UP000179807"/>
    </source>
</evidence>
<comment type="caution">
    <text evidence="8">The sequence shown here is derived from an EMBL/GenBank/DDBJ whole genome shotgun (WGS) entry which is preliminary data.</text>
</comment>
<keyword evidence="5" id="KW-0325">Glycoprotein</keyword>
<accession>A0A1J4L6N9</accession>
<dbReference type="GeneID" id="94824473"/>
<protein>
    <submittedName>
        <fullName evidence="8">Clan SC, family S28, unassigned serine peptidase</fullName>
    </submittedName>
</protein>
<dbReference type="AlphaFoldDB" id="A0A1J4L6N9"/>
<keyword evidence="4" id="KW-0378">Hydrolase</keyword>
<dbReference type="Pfam" id="PF05577">
    <property type="entry name" value="Peptidase_S28"/>
    <property type="match status" value="1"/>
</dbReference>
<dbReference type="GO" id="GO:0008239">
    <property type="term" value="F:dipeptidyl-peptidase activity"/>
    <property type="evidence" value="ECO:0007669"/>
    <property type="project" value="TreeGrafter"/>
</dbReference>
<dbReference type="Gene3D" id="3.40.50.1820">
    <property type="entry name" value="alpha/beta hydrolase"/>
    <property type="match status" value="1"/>
</dbReference>